<dbReference type="InterPro" id="IPR000253">
    <property type="entry name" value="FHA_dom"/>
</dbReference>
<feature type="compositionally biased region" description="Basic and acidic residues" evidence="17">
    <location>
        <begin position="1428"/>
        <end position="1440"/>
    </location>
</feature>
<dbReference type="GO" id="GO:0003777">
    <property type="term" value="F:microtubule motor activity"/>
    <property type="evidence" value="ECO:0007669"/>
    <property type="project" value="InterPro"/>
</dbReference>
<evidence type="ECO:0000256" key="6">
    <source>
        <dbReference type="ARBA" id="ARBA00022840"/>
    </source>
</evidence>
<feature type="compositionally biased region" description="Low complexity" evidence="17">
    <location>
        <begin position="2744"/>
        <end position="2754"/>
    </location>
</feature>
<dbReference type="PROSITE" id="PS50067">
    <property type="entry name" value="KINESIN_MOTOR_2"/>
    <property type="match status" value="1"/>
</dbReference>
<keyword evidence="5 15" id="KW-0547">Nucleotide-binding</keyword>
<dbReference type="OrthoDB" id="3176171at2759"/>
<feature type="region of interest" description="Disordered" evidence="17">
    <location>
        <begin position="2434"/>
        <end position="2581"/>
    </location>
</feature>
<feature type="region of interest" description="Disordered" evidence="17">
    <location>
        <begin position="1208"/>
        <end position="1380"/>
    </location>
</feature>
<dbReference type="PANTHER" id="PTHR47117">
    <property type="entry name" value="STAR-RELATED LIPID TRANSFER PROTEIN 9"/>
    <property type="match status" value="1"/>
</dbReference>
<dbReference type="InterPro" id="IPR027417">
    <property type="entry name" value="P-loop_NTPase"/>
</dbReference>
<dbReference type="SUPFAM" id="SSF49879">
    <property type="entry name" value="SMAD/FHA domain"/>
    <property type="match status" value="1"/>
</dbReference>
<dbReference type="InterPro" id="IPR002913">
    <property type="entry name" value="START_lipid-bd_dom"/>
</dbReference>
<dbReference type="EMBL" id="JAGFMF010012266">
    <property type="protein sequence ID" value="KAG8505235.1"/>
    <property type="molecule type" value="Genomic_DNA"/>
</dbReference>
<evidence type="ECO:0000256" key="11">
    <source>
        <dbReference type="ARBA" id="ARBA00038673"/>
    </source>
</evidence>
<feature type="region of interest" description="Disordered" evidence="17">
    <location>
        <begin position="2117"/>
        <end position="2145"/>
    </location>
</feature>
<dbReference type="GO" id="GO:0008017">
    <property type="term" value="F:microtubule binding"/>
    <property type="evidence" value="ECO:0007669"/>
    <property type="project" value="InterPro"/>
</dbReference>
<feature type="region of interest" description="Disordered" evidence="17">
    <location>
        <begin position="1868"/>
        <end position="1950"/>
    </location>
</feature>
<evidence type="ECO:0000259" key="19">
    <source>
        <dbReference type="PROSITE" id="PS50848"/>
    </source>
</evidence>
<feature type="compositionally biased region" description="Low complexity" evidence="17">
    <location>
        <begin position="4039"/>
        <end position="4057"/>
    </location>
</feature>
<feature type="region of interest" description="Disordered" evidence="17">
    <location>
        <begin position="700"/>
        <end position="720"/>
    </location>
</feature>
<feature type="region of interest" description="Disordered" evidence="17">
    <location>
        <begin position="43"/>
        <end position="74"/>
    </location>
</feature>
<dbReference type="InterPro" id="IPR001752">
    <property type="entry name" value="Kinesin_motor_dom"/>
</dbReference>
<evidence type="ECO:0000256" key="12">
    <source>
        <dbReference type="ARBA" id="ARBA00057304"/>
    </source>
</evidence>
<sequence length="5123" mass="554325">APPGRSAARAWAGRSRESRGAGGAGLGLVLGLGRGLGMLQLGPLTRLGRRPEDGERAGGSESSAPEQEVNSRLDSFGDSREKIMAFGFDYCYWSVNPEDPHYASQDVVFQDLGTEVLSGAAKGYNICLFAYGQTGSGKTYTMLGTPVSIRLDFALSLPVRDGSFLEIYNERVRDLLKQSDPKRSYTLRVREHPEMGPYVQGLSQHVVTNYNQVIQLLEEGIANRIQDPSTTFALMVLSCMHRITAATHVHEASSRSHAIFTIHYTQAILENNLPSEIASKINLVDLAGSERADPSYCKDRITEGANINKSLVTLGIVISTLAQNSQVFSSCQSLNSTASDGGDSGVPSSSGTSGGGGPSRRQSYIPYRDSVLTWLLKDSLGGNSKTFMVATVSPAHTSYSETMSTLRYASNAKNIINKPRVNEDANVKLIRELRDEIRRLKAILLSFELRSFSPLNEEKDENLKELVLQNELKIDQLTKDWTRKWDEWKALLEQYRVDINRRRAGVVIDSSLPHLMALEDDVLSTGVVLYHLKNLVSVKLHLRTKKEGTTKIGRIDSDQEQDIVLQGQWIERDHCTITSACGVVVLQPAQGARCTVNGREVTASCRLTQASCMQYVLKCKQFPDSCLWATGAVITLGKAQKFRFNHPAEAAVLRERRQAGEAVRGSGSLEWLDLDRDGATGQLCLCPSLWKERRVLEEQDEGHRLPGAGGPPPGAQLQQQQCSVGELRQRVLAGQIRAKQDLESDQAHASQPIPDASACFTFLSSCVRSPSLLCSRLCFLCDMMESLALGILSPLLETRDSYMGLEARIRRLPSLLAPRAMLGLPLAPARTRSSHALAPAAVHSCVEAWDIIPWPRDQQWLLREETRSASLQWQQQQHRVAKKALEASRPTDAWPPTGPETQPSPPFRSQKRALQPPFLRRHALRAAARKVQRRKISSKLERIIKRQRLLEAQKRLEQLQALCWLRDDQAQGPPHQAPGPDCVGPEPQCSSESTSCSSLSLRRLCSQYWHQLHRYSQQFVRPGSTWLSSGALSPSRCSLFPSAASSVCEMEIPWLSPCVHLQLSKPQIRPSPHTLHGHLDLPPQVSFPPPLPSCFSLTLQTGRDSNIGLGFNILKSKLVYLNWNSSTTSPPMPFPTRQASGKISSEEHLPQDAFYPPRAGRFSENALCSSDKEQLCVVRGALGREGPSPVVTWLTESSEMTSILEMERAGKQPRQVVSQSSAFLNQSTNKLKARNEPEPLTPSSQTRRTRGLTDSGHVPAGWQKGGYLGTHRTAKGTGCGPSHLPGPRQTAGRGRPARTACANSKPPSLSRASKRQPTVQAARVRDIAKKSSRLPHGIPLRRRHSAKEPDITSSLVDFSPGVGHVREKDGDLSSDADSSYSADSLSCVCAKELTEPLKPGDPQGKQQEELPETENTESDDSQISEDSLAEKGYRSPHDSARSSYCPNTQGHPRTRARASLRDFLTSSESGPVFQTHRSFSLDSLIDAEEDLGDQQEDSVFGPSDEMPTETFWRLQTPSLPVVGQAMYRCGPVGHRAGAKLEDTPPRSSSFYLEPRSCSEQPELGAEENSEQAGGLQAMQLARGSPLVSMDSWFSCDSKINPSSPPEIVDSLCPSPAVQEFQHSGWERPGYWLNAEELKPSGAEAVPPPGSKHPQGGAELPRCVGEAYTMPASDRSLCQSHKLQPEVGGTFQARGICDMAQRGTSEASNSSSVLSVLAASATSFAHVGRAHERDWAVLQQKYLLELSHPVLGAKGEPRPAFSSLEEDSSSLTQASSKGEDTLLPGITKSPDLKSPIRLSKIRRLRAEKEQDSLSVELESTTDFFTTSEREVSYCGNYSADVESMASGATSAHFVAEKRANPVTEACEVQKNLEESSQGSRKPEPMATSNEYSSLKNSGCGNVVAAAEDGPGPQGWAPLGKKNADQPGPLSHSSHQPVKEEKGDYQESSREVAGGQADVALGFPSGPELRLHSAFWSPLPSSLQAPPLETFYVTKSRDALTETALEIPACRDARVPSPPPREAWGFGHDFRLLENAYWKKNFPVLLQSQNPRRTTSQQVTAEGPVDPNAKEVSREIGKCSGDVKEESRNSFYFFVAQNRQDIPQVRILNEHSLPAFKEEENGSISAETRKPLFPCESETREEEEQDPDALLRHSRAFDMNKPFPSGTRSDFISQFANAGPDKRGERAVSLKPRSVHRRVSSPETVAQEERPTHKGEGQSETGLLRKALHPSGGSEEFTPPGTEAACERFLTVACSQERNPSESKGPRKSQETSSPKEEPSRMKQNERVNNDNEMARLIKSVMQLENDILEIESKQNKQLCASHISRARKEMADLVLIPGSSGNHVSFKDQLSSPRQTDDIPFRASDAGEMEGNCSVEDSLVQKITPSSIKSRVCGDEAASVGEHTQPAVLDGPAGDYGDHVGTACRDFSGTSLKLRRKKALAQAPPAQPWPERSAEKEDELPDASASPRGQPYGLGSPEELEMADFWESQAAERIIRSEQKDPTVQGRVEMTVQRGGSPREESSVVLSTQNLGSQSQHGLGTPFSLESDSSPSRLDPPVTPPHPDMSSTSPLGSPRLPRSYRYAPDNIGISSVDCMLDPRVSKILYSPLVTGAERQDRSGELGSHGPWGDVSSGSSVAQSACGESAVSTAVGSHGQSSVPESPPWGSEDWTSASFSSEAQGANLRGSSVGLESAPEAEGAAQRETQKTSSLSRVFSQLAARASCPSGEGNRGREVPRKAEEAEDFSPTSSALSAPVSLPSVPNPELSAYHTHTGPAVLETRQAEAQEKQLQDSVAGGPVLPYYETLLEPECSSEAPGRPHSPQVNRSLSRRTWSEGDAEGFHGTLLPSEPGSLSTDDREVLRATPLSAEGFQPLPHTEAVTVHWHPSRASSHAVPAPGQRHRTGELRHLLGASEQSTCHCSSSETEEENKAAARTPSPAGALGSGHFPSATAAEEDRRVIPEKEAAGVSSQAPSDGPVAIPRGHSPLALWQTTESSSSQESRPAHQAPRILETTYRRSVLGNFLVAQRGKTTYFESPVVIHDEDSASLSGPTQDQVQCLEASATLEEEKTSPPQDTALPGALKRMEPEAPSPPSVKWKGSVGSGLAEACRAGSKHPFFSRSTPLLDQGRSPNPGGVKEDAPYRCLEETLDCVACSGDSEGSRALSPPRGQEDGRTLPCQQPGSPQPTASHACPSPPSTLLCRRESDPEKGVSKAAPHTSHSSRVIPPGACGLDERTESYSREPGIFLPRGLEPKGPSVGSGPADSSILESSAKGAFHSQGQGCSSFFPPGVKTSSLCHSVAAGSSRSGGGPEKKVSEMNVSTKLEAAPFPAGRSLEQLEKFQGSSLGGQNIQLSQPEPEPPAATGKPHTLSSSEKSLVHESVAEPYYGCLENALKYLLEKPQLYTKSRGLSDLEPQTKSAEQLKYIPGPQADSPWEEEEQQRDQASTDDTQDGSPPPPDEGDTDGFSSSQSRDVGGGKAATAKAPVPQTSSSGVRDLASVPLKQSMGSQAAPQSLGQPPGRAHRQSLPVIAISANPKYLKSLPRPQFSVVSSSRSLQELNLSVEPPSPTDEEEHEPERLWPPRTKGCCSGKAAVRASVEAEGRELDTASDVSSSAADHRPLQPASPPYPTSSTLSCMPTPDFMTPISLEQVQQGKPETLGGQTRPEKPRSKVEKGMLHFGSSDINPYVLHRRPEEPARIGWKQFVFGSAVDVSCSQMPQGPIPSKVARCSSVDQGLGEQSSPFQSHLSTYAHARGLSSTYSSIDNAQASQESWGVWGSSLALGSPCALAGPRRAAPTKGPDKRAQFLSPPNGADSLGSEHPLAEESAAGPVDEIVLLYPSEAGSPMAPARIDTLEQGTQTLGCRLRWSYSDVSALLEAGEVPASDLASWASMRNLSVHLSQLLHSTSELLGSLSQPSVTRKEPNTQRETPDEAPPTLMMDGCTQTTMDEGVQTNVAPPPLRLLTPEASPQQVNVILKVLASDVSSPSWQEKEHVPETLQKTEAEGTVWKMAGPPDLQKASPCCTSQSPPVSVSHLRFQNISSASPQASPDASLPPSSQPEDSSHLAVHSPHSRSPGSCPSNVESTREPQVQKEPGPMTALLVDRASSPILTLSASAQATELSPSSLSLSPPSAHALEGFQKLVSNPDLPHYAPSPPVDDSYQTTDESGGSQKVEALHGEGRSPLGRSVSRPFLEASSSDSLEQSPKLQVRFLDQLPQQLQSRKAARVQSRPPPLPPRSRSRRLADGFVPEDVALPGQGQLDSRGPSRWPDQAEDESEPSPVEPPHTLDLSSSWGGPQHPSPCAASELTDTLGLQGSALDAAQGPSEGLLRCGSGVGLGPEPQHHGLRDLPVHNKFSDWCGVQDDSPGRLNVQELLGTRCHLNSGGQEGPRLPQPPDSQGLDLEWARGETIPLQVGAQNSLSTELTEARLHRGFGEADALLQVLQSETGETGEAFAAEAPALSTWEERSARTPSPEQGRFGRAEGKENLRSSGIFRASEIDPKTEEAFGSSSSVARAFYLRQKQAIEALRRERAERLQNFRRTRSLSPQKRLSPLPDPELPIRELDLPSRRREYLKQLRKDVVETTRSPGSASRSSHLPSDIELMLQDYQRAREEAKVEIAQARARLRERTEQEKLRIRQQIVSQLLREEEKLHTLAASSSVCASSNASLSSGVTSGYNSSPALPSQLPSPDNVGDTNLPNSRDTWIGDVRGHAAVRPNHLSLTGSVWKSLAYSSRASLGSCCCSPSSLSSLGTSYSSCYQDLAKHIVDISMADVMAACSDNLHNLFSRQAAAGWNYQGEEQEVQLYYKVFSSTRHGFLGAGIVSQPLAHVWAAVSDPTLWPLYHKPIQTARLHQRVTNSINLVYLVCNTALCALKQPRDFCCVCVEAKEGHLSIMAAQSVYDTSMPRPSREMVRGEILPSAWILQPLTVEGKELTRVIYLAQVELGAPGFPHQLLSSFIKQQPLIIAKLASFLASRHQEGSVEMQTQDAPERCWGSHLLPSVRCAGSARVTCNGSWPGSTQPSLVSARPWRPPLWSKGPEPSRVNEAQLAFLISHLYFLSLGPSGSKPTRTGHSGETAARRYRASSKLSLAGGKRAATGKPLLRTCPSISSSVGWSVRKDRTENS</sequence>
<evidence type="ECO:0000256" key="17">
    <source>
        <dbReference type="SAM" id="MobiDB-lite"/>
    </source>
</evidence>
<evidence type="ECO:0000256" key="16">
    <source>
        <dbReference type="SAM" id="Coils"/>
    </source>
</evidence>
<dbReference type="Gene3D" id="3.30.530.20">
    <property type="match status" value="1"/>
</dbReference>
<feature type="compositionally biased region" description="Polar residues" evidence="17">
    <location>
        <begin position="1441"/>
        <end position="1451"/>
    </location>
</feature>
<keyword evidence="8 15" id="KW-0505">Motor protein</keyword>
<dbReference type="Pfam" id="PF01852">
    <property type="entry name" value="START"/>
    <property type="match status" value="1"/>
</dbReference>
<feature type="region of interest" description="Disordered" evidence="17">
    <location>
        <begin position="4039"/>
        <end position="4091"/>
    </location>
</feature>
<dbReference type="PROSITE" id="PS50848">
    <property type="entry name" value="START"/>
    <property type="match status" value="1"/>
</dbReference>
<keyword evidence="10" id="KW-0539">Nucleus</keyword>
<dbReference type="Pfam" id="PF00498">
    <property type="entry name" value="FHA"/>
    <property type="match status" value="1"/>
</dbReference>
<dbReference type="FunFam" id="3.40.850.10:FF:000021">
    <property type="entry name" value="kinesin-like protein KIF16B isoform X1"/>
    <property type="match status" value="1"/>
</dbReference>
<feature type="region of interest" description="Disordered" evidence="17">
    <location>
        <begin position="2911"/>
        <end position="2981"/>
    </location>
</feature>
<comment type="caution">
    <text evidence="20">The sequence shown here is derived from an EMBL/GenBank/DDBJ whole genome shotgun (WGS) entry which is preliminary data.</text>
</comment>
<dbReference type="PROSITE" id="PS00411">
    <property type="entry name" value="KINESIN_MOTOR_1"/>
    <property type="match status" value="1"/>
</dbReference>
<feature type="region of interest" description="Disordered" evidence="17">
    <location>
        <begin position="338"/>
        <end position="362"/>
    </location>
</feature>
<dbReference type="GO" id="GO:0005524">
    <property type="term" value="F:ATP binding"/>
    <property type="evidence" value="ECO:0007669"/>
    <property type="project" value="UniProtKB-UniRule"/>
</dbReference>
<feature type="compositionally biased region" description="Polar residues" evidence="17">
    <location>
        <begin position="4193"/>
        <end position="4202"/>
    </location>
</feature>
<keyword evidence="21" id="KW-1185">Reference proteome</keyword>
<feature type="compositionally biased region" description="Polar residues" evidence="17">
    <location>
        <begin position="1215"/>
        <end position="1230"/>
    </location>
</feature>
<dbReference type="GO" id="GO:0008289">
    <property type="term" value="F:lipid binding"/>
    <property type="evidence" value="ECO:0007669"/>
    <property type="project" value="InterPro"/>
</dbReference>
<feature type="region of interest" description="Disordered" evidence="17">
    <location>
        <begin position="1"/>
        <end position="23"/>
    </location>
</feature>
<feature type="region of interest" description="Disordered" evidence="17">
    <location>
        <begin position="2048"/>
        <end position="2071"/>
    </location>
</feature>
<feature type="compositionally biased region" description="Basic and acidic residues" evidence="17">
    <location>
        <begin position="3917"/>
        <end position="3928"/>
    </location>
</feature>
<keyword evidence="7 16" id="KW-0175">Coiled coil</keyword>
<feature type="compositionally biased region" description="Basic and acidic residues" evidence="17">
    <location>
        <begin position="2952"/>
        <end position="2963"/>
    </location>
</feature>
<feature type="region of interest" description="Disordered" evidence="17">
    <location>
        <begin position="1536"/>
        <end position="1575"/>
    </location>
</feature>
<feature type="region of interest" description="Disordered" evidence="17">
    <location>
        <begin position="4216"/>
        <end position="4303"/>
    </location>
</feature>
<dbReference type="Gene3D" id="3.40.850.10">
    <property type="entry name" value="Kinesin motor domain"/>
    <property type="match status" value="1"/>
</dbReference>
<comment type="similarity">
    <text evidence="15">Belongs to the TRAFAC class myosin-kinesin ATPase superfamily. Kinesin family.</text>
</comment>
<feature type="region of interest" description="Disordered" evidence="17">
    <location>
        <begin position="3153"/>
        <end position="3282"/>
    </location>
</feature>
<feature type="region of interest" description="Disordered" evidence="17">
    <location>
        <begin position="3061"/>
        <end position="3098"/>
    </location>
</feature>
<evidence type="ECO:0000256" key="2">
    <source>
        <dbReference type="ARBA" id="ARBA00004123"/>
    </source>
</evidence>
<feature type="compositionally biased region" description="Polar residues" evidence="17">
    <location>
        <begin position="3340"/>
        <end position="3353"/>
    </location>
</feature>
<evidence type="ECO:0000313" key="21">
    <source>
        <dbReference type="Proteomes" id="UP000700334"/>
    </source>
</evidence>
<evidence type="ECO:0000256" key="15">
    <source>
        <dbReference type="PROSITE-ProRule" id="PRU00283"/>
    </source>
</evidence>
<feature type="region of interest" description="Disordered" evidence="17">
    <location>
        <begin position="4142"/>
        <end position="4202"/>
    </location>
</feature>
<keyword evidence="3" id="KW-0963">Cytoplasm</keyword>
<dbReference type="SMART" id="SM00129">
    <property type="entry name" value="KISc"/>
    <property type="match status" value="1"/>
</dbReference>
<evidence type="ECO:0000313" key="20">
    <source>
        <dbReference type="EMBL" id="KAG8505235.1"/>
    </source>
</evidence>
<gene>
    <name evidence="20" type="ORF">J0S82_001039</name>
</gene>
<feature type="compositionally biased region" description="Polar residues" evidence="17">
    <location>
        <begin position="1885"/>
        <end position="1898"/>
    </location>
</feature>
<feature type="region of interest" description="Disordered" evidence="17">
    <location>
        <begin position="884"/>
        <end position="912"/>
    </location>
</feature>
<dbReference type="InterPro" id="IPR008984">
    <property type="entry name" value="SMAD_FHA_dom_sf"/>
</dbReference>
<evidence type="ECO:0000259" key="18">
    <source>
        <dbReference type="PROSITE" id="PS50067"/>
    </source>
</evidence>
<feature type="region of interest" description="Disordered" evidence="17">
    <location>
        <begin position="2160"/>
        <end position="2220"/>
    </location>
</feature>
<organism evidence="20 21">
    <name type="scientific">Galemys pyrenaicus</name>
    <name type="common">Iberian desman</name>
    <name type="synonym">Pyrenean desman</name>
    <dbReference type="NCBI Taxonomy" id="202257"/>
    <lineage>
        <taxon>Eukaryota</taxon>
        <taxon>Metazoa</taxon>
        <taxon>Chordata</taxon>
        <taxon>Craniata</taxon>
        <taxon>Vertebrata</taxon>
        <taxon>Euteleostomi</taxon>
        <taxon>Mammalia</taxon>
        <taxon>Eutheria</taxon>
        <taxon>Laurasiatheria</taxon>
        <taxon>Eulipotyphla</taxon>
        <taxon>Talpidae</taxon>
        <taxon>Galemys</taxon>
    </lineage>
</organism>
<feature type="region of interest" description="Disordered" evidence="17">
    <location>
        <begin position="5063"/>
        <end position="5094"/>
    </location>
</feature>
<feature type="region of interest" description="Disordered" evidence="17">
    <location>
        <begin position="2808"/>
        <end position="2855"/>
    </location>
</feature>
<feature type="compositionally biased region" description="Polar residues" evidence="17">
    <location>
        <begin position="3503"/>
        <end position="3514"/>
    </location>
</feature>
<evidence type="ECO:0000256" key="7">
    <source>
        <dbReference type="ARBA" id="ARBA00023054"/>
    </source>
</evidence>
<feature type="binding site" evidence="15">
    <location>
        <begin position="132"/>
        <end position="139"/>
    </location>
    <ligand>
        <name>ATP</name>
        <dbReference type="ChEBI" id="CHEBI:30616"/>
    </ligand>
</feature>
<dbReference type="PRINTS" id="PR00380">
    <property type="entry name" value="KINESINHEAVY"/>
</dbReference>
<feature type="compositionally biased region" description="Polar residues" evidence="17">
    <location>
        <begin position="4158"/>
        <end position="4168"/>
    </location>
</feature>
<feature type="domain" description="START" evidence="19">
    <location>
        <begin position="4838"/>
        <end position="4957"/>
    </location>
</feature>
<feature type="region of interest" description="Disordered" evidence="17">
    <location>
        <begin position="3911"/>
        <end position="3935"/>
    </location>
</feature>
<feature type="region of interest" description="Disordered" evidence="17">
    <location>
        <begin position="2614"/>
        <end position="2754"/>
    </location>
</feature>
<keyword evidence="9" id="KW-0206">Cytoskeleton</keyword>
<comment type="function">
    <text evidence="12">Microtubule-dependent motor protein required for spindle pole assembly during mitosis. Required to stabilize the pericentriolar material (PCM).</text>
</comment>
<dbReference type="GO" id="GO:0005814">
    <property type="term" value="C:centriole"/>
    <property type="evidence" value="ECO:0007669"/>
    <property type="project" value="UniProtKB-SubCell"/>
</dbReference>
<comment type="subunit">
    <text evidence="11">Interacts with ATAD3A.</text>
</comment>
<feature type="region of interest" description="Disordered" evidence="17">
    <location>
        <begin position="3405"/>
        <end position="3640"/>
    </location>
</feature>
<feature type="non-terminal residue" evidence="20">
    <location>
        <position position="1"/>
    </location>
</feature>
<dbReference type="SUPFAM" id="SSF52540">
    <property type="entry name" value="P-loop containing nucleoside triphosphate hydrolases"/>
    <property type="match status" value="1"/>
</dbReference>
<dbReference type="FunFam" id="3.30.530.20:FF:000022">
    <property type="entry name" value="StAR-related lipid transfer (START) domain-containing 9"/>
    <property type="match status" value="1"/>
</dbReference>
<feature type="region of interest" description="Disordered" evidence="17">
    <location>
        <begin position="3789"/>
        <end position="3822"/>
    </location>
</feature>
<feature type="compositionally biased region" description="Polar residues" evidence="17">
    <location>
        <begin position="3546"/>
        <end position="3558"/>
    </location>
</feature>
<evidence type="ECO:0000256" key="5">
    <source>
        <dbReference type="ARBA" id="ARBA00022741"/>
    </source>
</evidence>
<feature type="region of interest" description="Disordered" evidence="17">
    <location>
        <begin position="4009"/>
        <end position="4028"/>
    </location>
</feature>
<evidence type="ECO:0000256" key="1">
    <source>
        <dbReference type="ARBA" id="ARBA00004114"/>
    </source>
</evidence>
<feature type="compositionally biased region" description="Polar residues" evidence="17">
    <location>
        <begin position="1301"/>
        <end position="1319"/>
    </location>
</feature>
<feature type="compositionally biased region" description="Low complexity" evidence="17">
    <location>
        <begin position="339"/>
        <end position="351"/>
    </location>
</feature>
<evidence type="ECO:0000256" key="10">
    <source>
        <dbReference type="ARBA" id="ARBA00023242"/>
    </source>
</evidence>
<feature type="compositionally biased region" description="Polar residues" evidence="17">
    <location>
        <begin position="4070"/>
        <end position="4081"/>
    </location>
</feature>
<feature type="region of interest" description="Disordered" evidence="17">
    <location>
        <begin position="2253"/>
        <end position="2290"/>
    </location>
</feature>
<evidence type="ECO:0000256" key="9">
    <source>
        <dbReference type="ARBA" id="ARBA00023212"/>
    </source>
</evidence>
<feature type="compositionally biased region" description="Basic and acidic residues" evidence="17">
    <location>
        <begin position="3199"/>
        <end position="3209"/>
    </location>
</feature>
<name>A0A8J6DEX5_GALPY</name>
<feature type="coiled-coil region" evidence="16">
    <location>
        <begin position="4603"/>
        <end position="4630"/>
    </location>
</feature>
<feature type="compositionally biased region" description="Basic and acidic residues" evidence="17">
    <location>
        <begin position="2728"/>
        <end position="2738"/>
    </location>
</feature>
<accession>A0A8J6DEX5</accession>
<dbReference type="InterPro" id="IPR019821">
    <property type="entry name" value="Kinesin_motor_CS"/>
</dbReference>
<feature type="compositionally biased region" description="Basic and acidic residues" evidence="17">
    <location>
        <begin position="2205"/>
        <end position="2215"/>
    </location>
</feature>
<feature type="region of interest" description="Disordered" evidence="17">
    <location>
        <begin position="3297"/>
        <end position="3375"/>
    </location>
</feature>
<feature type="compositionally biased region" description="Polar residues" evidence="17">
    <location>
        <begin position="2820"/>
        <end position="2829"/>
    </location>
</feature>
<feature type="region of interest" description="Disordered" evidence="17">
    <location>
        <begin position="1394"/>
        <end position="1454"/>
    </location>
</feature>
<proteinExistence type="inferred from homology"/>
<dbReference type="SMART" id="SM00240">
    <property type="entry name" value="FHA"/>
    <property type="match status" value="1"/>
</dbReference>
<feature type="region of interest" description="Disordered" evidence="17">
    <location>
        <begin position="4540"/>
        <end position="4559"/>
    </location>
</feature>
<dbReference type="InterPro" id="IPR036961">
    <property type="entry name" value="Kinesin_motor_dom_sf"/>
</dbReference>
<keyword evidence="4" id="KW-0597">Phosphoprotein</keyword>
<keyword evidence="6 15" id="KW-0067">ATP-binding</keyword>
<feature type="region of interest" description="Disordered" evidence="17">
    <location>
        <begin position="1756"/>
        <end position="1788"/>
    </location>
</feature>
<dbReference type="Proteomes" id="UP000700334">
    <property type="component" value="Unassembled WGS sequence"/>
</dbReference>
<evidence type="ECO:0000256" key="8">
    <source>
        <dbReference type="ARBA" id="ARBA00023175"/>
    </source>
</evidence>
<feature type="region of interest" description="Disordered" evidence="17">
    <location>
        <begin position="4671"/>
        <end position="4700"/>
    </location>
</feature>
<evidence type="ECO:0000256" key="13">
    <source>
        <dbReference type="ARBA" id="ARBA00070248"/>
    </source>
</evidence>
<feature type="compositionally biased region" description="Pro residues" evidence="17">
    <location>
        <begin position="896"/>
        <end position="906"/>
    </location>
</feature>
<dbReference type="Pfam" id="PF00225">
    <property type="entry name" value="Kinesin"/>
    <property type="match status" value="1"/>
</dbReference>
<dbReference type="FunFam" id="2.60.200.20:FF:000005">
    <property type="entry name" value="Kinesin family member 16B"/>
    <property type="match status" value="1"/>
</dbReference>
<feature type="compositionally biased region" description="Polar residues" evidence="17">
    <location>
        <begin position="3175"/>
        <end position="3186"/>
    </location>
</feature>
<comment type="subcellular location">
    <subcellularLocation>
        <location evidence="1">Cytoplasm</location>
        <location evidence="1">Cytoskeleton</location>
        <location evidence="1">Microtubule organizing center</location>
        <location evidence="1">Centrosome</location>
        <location evidence="1">Centriole</location>
    </subcellularLocation>
    <subcellularLocation>
        <location evidence="2">Nucleus</location>
    </subcellularLocation>
</comment>
<feature type="compositionally biased region" description="Low complexity" evidence="17">
    <location>
        <begin position="4671"/>
        <end position="4688"/>
    </location>
</feature>
<dbReference type="PANTHER" id="PTHR47117:SF1">
    <property type="entry name" value="STAR-RELATED LIPID TRANSFER PROTEIN 9"/>
    <property type="match status" value="1"/>
</dbReference>
<evidence type="ECO:0000256" key="3">
    <source>
        <dbReference type="ARBA" id="ARBA00022490"/>
    </source>
</evidence>
<feature type="compositionally biased region" description="Polar residues" evidence="17">
    <location>
        <begin position="2667"/>
        <end position="2678"/>
    </location>
</feature>
<feature type="region of interest" description="Disordered" evidence="17">
    <location>
        <begin position="3114"/>
        <end position="3139"/>
    </location>
</feature>
<feature type="compositionally biased region" description="Low complexity" evidence="17">
    <location>
        <begin position="1"/>
        <end position="13"/>
    </location>
</feature>
<evidence type="ECO:0000256" key="14">
    <source>
        <dbReference type="ARBA" id="ARBA00079037"/>
    </source>
</evidence>
<feature type="domain" description="Kinesin motor" evidence="18">
    <location>
        <begin position="1"/>
        <end position="415"/>
    </location>
</feature>
<dbReference type="GO" id="GO:0051225">
    <property type="term" value="P:spindle assembly"/>
    <property type="evidence" value="ECO:0007669"/>
    <property type="project" value="TreeGrafter"/>
</dbReference>
<feature type="compositionally biased region" description="Basic and acidic residues" evidence="17">
    <location>
        <begin position="1935"/>
        <end position="1948"/>
    </location>
</feature>
<dbReference type="Gene3D" id="2.60.200.20">
    <property type="match status" value="1"/>
</dbReference>
<feature type="compositionally biased region" description="Polar residues" evidence="17">
    <location>
        <begin position="2644"/>
        <end position="2658"/>
    </location>
</feature>
<dbReference type="InterPro" id="IPR023393">
    <property type="entry name" value="START-like_dom_sf"/>
</dbReference>
<feature type="compositionally biased region" description="Polar residues" evidence="17">
    <location>
        <begin position="2164"/>
        <end position="2174"/>
    </location>
</feature>
<protein>
    <recommendedName>
        <fullName evidence="13">StAR-related lipid transfer protein 9</fullName>
    </recommendedName>
    <alternativeName>
        <fullName evidence="14">START domain-containing protein 9</fullName>
    </alternativeName>
</protein>
<evidence type="ECO:0000256" key="4">
    <source>
        <dbReference type="ARBA" id="ARBA00022553"/>
    </source>
</evidence>
<feature type="compositionally biased region" description="Polar residues" evidence="17">
    <location>
        <begin position="2523"/>
        <end position="2551"/>
    </location>
</feature>
<feature type="compositionally biased region" description="Basic and acidic residues" evidence="17">
    <location>
        <begin position="2257"/>
        <end position="2290"/>
    </location>
</feature>
<reference evidence="20" key="1">
    <citation type="journal article" date="2021" name="Evol. Appl.">
        <title>The genome of the Pyrenean desman and the effects of bottlenecks and inbreeding on the genomic landscape of an endangered species.</title>
        <authorList>
            <person name="Escoda L."/>
            <person name="Castresana J."/>
        </authorList>
    </citation>
    <scope>NUCLEOTIDE SEQUENCE</scope>
    <source>
        <strain evidence="20">IBE-C5619</strain>
    </source>
</reference>
<dbReference type="GO" id="GO:0007018">
    <property type="term" value="P:microtubule-based movement"/>
    <property type="evidence" value="ECO:0007669"/>
    <property type="project" value="InterPro"/>
</dbReference>
<feature type="compositionally biased region" description="Low complexity" evidence="17">
    <location>
        <begin position="2989"/>
        <end position="2999"/>
    </location>
</feature>
<feature type="compositionally biased region" description="Acidic residues" evidence="17">
    <location>
        <begin position="1409"/>
        <end position="1423"/>
    </location>
</feature>
<feature type="region of interest" description="Disordered" evidence="17">
    <location>
        <begin position="2989"/>
        <end position="3008"/>
    </location>
</feature>
<feature type="compositionally biased region" description="Low complexity" evidence="17">
    <location>
        <begin position="2911"/>
        <end position="2921"/>
    </location>
</feature>
<dbReference type="GO" id="GO:0005634">
    <property type="term" value="C:nucleus"/>
    <property type="evidence" value="ECO:0007669"/>
    <property type="project" value="UniProtKB-SubCell"/>
</dbReference>
<feature type="compositionally biased region" description="Polar residues" evidence="17">
    <location>
        <begin position="2048"/>
        <end position="2058"/>
    </location>
</feature>
<dbReference type="GO" id="GO:0005737">
    <property type="term" value="C:cytoplasm"/>
    <property type="evidence" value="ECO:0007669"/>
    <property type="project" value="TreeGrafter"/>
</dbReference>
<dbReference type="SUPFAM" id="SSF55961">
    <property type="entry name" value="Bet v1-like"/>
    <property type="match status" value="1"/>
</dbReference>
<feature type="compositionally biased region" description="Basic and acidic residues" evidence="17">
    <location>
        <begin position="49"/>
        <end position="58"/>
    </location>
</feature>